<dbReference type="InterPro" id="IPR015797">
    <property type="entry name" value="NUDIX_hydrolase-like_dom_sf"/>
</dbReference>
<reference evidence="4" key="1">
    <citation type="submission" date="2023-01" db="EMBL/GenBank/DDBJ databases">
        <title>Comparative genomic analysis of cold water coral derived Sulfitobacter faviae: insights into their metabolism and habitat adaptation.</title>
        <authorList>
            <person name="Guo Y."/>
            <person name="Lin S."/>
            <person name="Huang Z."/>
            <person name="Tang K."/>
            <person name="Wang X."/>
        </authorList>
    </citation>
    <scope>NUCLEOTIDE SEQUENCE</scope>
    <source>
        <strain evidence="4">SCSIO W_1865</strain>
    </source>
</reference>
<organism evidence="4 5">
    <name type="scientific">Sulfitobacter faviae</name>
    <dbReference type="NCBI Taxonomy" id="1775881"/>
    <lineage>
        <taxon>Bacteria</taxon>
        <taxon>Pseudomonadati</taxon>
        <taxon>Pseudomonadota</taxon>
        <taxon>Alphaproteobacteria</taxon>
        <taxon>Rhodobacterales</taxon>
        <taxon>Roseobacteraceae</taxon>
        <taxon>Sulfitobacter</taxon>
    </lineage>
</organism>
<accession>A0AAX3LMD0</accession>
<evidence type="ECO:0000259" key="3">
    <source>
        <dbReference type="PROSITE" id="PS51462"/>
    </source>
</evidence>
<evidence type="ECO:0000313" key="4">
    <source>
        <dbReference type="EMBL" id="WCE69784.1"/>
    </source>
</evidence>
<proteinExistence type="predicted"/>
<keyword evidence="2 4" id="KW-0378">Hydrolase</keyword>
<dbReference type="PANTHER" id="PTHR43046">
    <property type="entry name" value="GDP-MANNOSE MANNOSYL HYDROLASE"/>
    <property type="match status" value="1"/>
</dbReference>
<comment type="cofactor">
    <cofactor evidence="1">
        <name>Mg(2+)</name>
        <dbReference type="ChEBI" id="CHEBI:18420"/>
    </cofactor>
</comment>
<dbReference type="PROSITE" id="PS51462">
    <property type="entry name" value="NUDIX"/>
    <property type="match status" value="1"/>
</dbReference>
<evidence type="ECO:0000256" key="2">
    <source>
        <dbReference type="ARBA" id="ARBA00022801"/>
    </source>
</evidence>
<dbReference type="Gene3D" id="3.90.79.10">
    <property type="entry name" value="Nucleoside Triphosphate Pyrophosphohydrolase"/>
    <property type="match status" value="1"/>
</dbReference>
<dbReference type="AlphaFoldDB" id="A0AAX3LMD0"/>
<dbReference type="Proteomes" id="UP001210770">
    <property type="component" value="Chromosome"/>
</dbReference>
<protein>
    <submittedName>
        <fullName evidence="4">NUDIX hydrolase</fullName>
    </submittedName>
</protein>
<dbReference type="RefSeq" id="WP_271688153.1">
    <property type="nucleotide sequence ID" value="NZ_CP116423.1"/>
</dbReference>
<dbReference type="InterPro" id="IPR000086">
    <property type="entry name" value="NUDIX_hydrolase_dom"/>
</dbReference>
<name>A0AAX3LMD0_9RHOB</name>
<evidence type="ECO:0000256" key="1">
    <source>
        <dbReference type="ARBA" id="ARBA00001946"/>
    </source>
</evidence>
<dbReference type="EMBL" id="CP116423">
    <property type="protein sequence ID" value="WCE69784.1"/>
    <property type="molecule type" value="Genomic_DNA"/>
</dbReference>
<evidence type="ECO:0000313" key="5">
    <source>
        <dbReference type="Proteomes" id="UP001210770"/>
    </source>
</evidence>
<dbReference type="PANTHER" id="PTHR43046:SF14">
    <property type="entry name" value="MUTT_NUDIX FAMILY PROTEIN"/>
    <property type="match status" value="1"/>
</dbReference>
<gene>
    <name evidence="4" type="ORF">PL336_13390</name>
</gene>
<feature type="domain" description="Nudix hydrolase" evidence="3">
    <location>
        <begin position="7"/>
        <end position="139"/>
    </location>
</feature>
<dbReference type="SUPFAM" id="SSF55811">
    <property type="entry name" value="Nudix"/>
    <property type="match status" value="1"/>
</dbReference>
<sequence length="154" mass="16844">MPMPRPCPRLAARAVLLHEGRLLLVNAYADDRLGLMCAPGGGVEAGASLPDNLRREVFEETGLTISVGAPCLVNEFHDPGGDFHQVDIYFRCHILGSAQIAPDWQDREAIVTRHRWVTQAELAQVPHKPDSLGTVAFGPTEAAITYDPLEPILR</sequence>
<dbReference type="Pfam" id="PF00293">
    <property type="entry name" value="NUDIX"/>
    <property type="match status" value="1"/>
</dbReference>
<dbReference type="GO" id="GO:0016787">
    <property type="term" value="F:hydrolase activity"/>
    <property type="evidence" value="ECO:0007669"/>
    <property type="project" value="UniProtKB-KW"/>
</dbReference>